<dbReference type="CDD" id="cd07125">
    <property type="entry name" value="ALDH_PutA-P5CDH"/>
    <property type="match status" value="1"/>
</dbReference>
<evidence type="ECO:0000313" key="11">
    <source>
        <dbReference type="EMBL" id="AUM13430.1"/>
    </source>
</evidence>
<feature type="domain" description="Proline dehydrogenase PutA" evidence="10">
    <location>
        <begin position="60"/>
        <end position="173"/>
    </location>
</feature>
<dbReference type="KEGG" id="kak:Kalk_13805"/>
<dbReference type="PROSITE" id="PS00070">
    <property type="entry name" value="ALDEHYDE_DEHYDR_CYS"/>
    <property type="match status" value="1"/>
</dbReference>
<protein>
    <recommendedName>
        <fullName evidence="5">Bifunctional protein PutA</fullName>
    </recommendedName>
    <domain>
        <recommendedName>
            <fullName evidence="5">Proline dehydrogenase</fullName>
            <ecNumber evidence="5">1.5.5.2</ecNumber>
        </recommendedName>
        <alternativeName>
            <fullName evidence="5">Proline oxidase</fullName>
        </alternativeName>
    </domain>
    <domain>
        <recommendedName>
            <fullName evidence="5">Delta-1-pyrroline-5-carboxylate dehydrogenase</fullName>
            <shortName evidence="5">P5C dehydrogenase</shortName>
            <ecNumber evidence="5">1.2.1.88</ecNumber>
        </recommendedName>
        <alternativeName>
            <fullName evidence="5">L-glutamate gamma-semialdehyde dehydrogenase</fullName>
        </alternativeName>
    </domain>
</protein>
<dbReference type="GO" id="GO:0003842">
    <property type="term" value="F:L-glutamate gamma-semialdehyde dehydrogenase activity"/>
    <property type="evidence" value="ECO:0007669"/>
    <property type="project" value="UniProtKB-UniRule"/>
</dbReference>
<dbReference type="InterPro" id="IPR050485">
    <property type="entry name" value="Proline_metab_enzyme"/>
</dbReference>
<evidence type="ECO:0000256" key="5">
    <source>
        <dbReference type="PIRNR" id="PIRNR000197"/>
    </source>
</evidence>
<dbReference type="InterPro" id="IPR005933">
    <property type="entry name" value="PutA_C"/>
</dbReference>
<dbReference type="InterPro" id="IPR016163">
    <property type="entry name" value="Ald_DH_C"/>
</dbReference>
<dbReference type="AlphaFoldDB" id="A0A2K9LMG4"/>
<keyword evidence="5" id="KW-0238">DNA-binding</keyword>
<gene>
    <name evidence="11" type="ORF">Kalk_13805</name>
</gene>
<evidence type="ECO:0000259" key="10">
    <source>
        <dbReference type="Pfam" id="PF14850"/>
    </source>
</evidence>
<comment type="similarity">
    <text evidence="5">In the C-terminal section; belongs to the aldehyde dehydrogenase family.</text>
</comment>
<dbReference type="GO" id="GO:0003700">
    <property type="term" value="F:DNA-binding transcription factor activity"/>
    <property type="evidence" value="ECO:0007669"/>
    <property type="project" value="InterPro"/>
</dbReference>
<dbReference type="Pfam" id="PF00171">
    <property type="entry name" value="Aldedh"/>
    <property type="match status" value="1"/>
</dbReference>
<evidence type="ECO:0000313" key="12">
    <source>
        <dbReference type="Proteomes" id="UP000235116"/>
    </source>
</evidence>
<dbReference type="GO" id="GO:0009898">
    <property type="term" value="C:cytoplasmic side of plasma membrane"/>
    <property type="evidence" value="ECO:0007669"/>
    <property type="project" value="TreeGrafter"/>
</dbReference>
<dbReference type="InterPro" id="IPR025703">
    <property type="entry name" value="Bifunct_PutA"/>
</dbReference>
<dbReference type="PANTHER" id="PTHR42862:SF1">
    <property type="entry name" value="DELTA-1-PYRROLINE-5-CARBOXYLATE DEHYDROGENASE 2, ISOFORM A-RELATED"/>
    <property type="match status" value="1"/>
</dbReference>
<comment type="similarity">
    <text evidence="5">In the N-terminal section; belongs to the proline dehydrogenase family.</text>
</comment>
<dbReference type="InterPro" id="IPR029041">
    <property type="entry name" value="FAD-linked_oxidoreductase-like"/>
</dbReference>
<evidence type="ECO:0000256" key="7">
    <source>
        <dbReference type="SAM" id="MobiDB-lite"/>
    </source>
</evidence>
<dbReference type="Proteomes" id="UP000235116">
    <property type="component" value="Chromosome"/>
</dbReference>
<sequence length="1028" mass="115004">MGLEFPLPDNLLTHYLRSEEDAVQELLMGYTLDAPSKDRIKAQASELLVAIRNAKPGIRVETLLKEYGLDNKEGVTLMCLAEALLRIPDQDTAERFLQDRLQQGNWAEHLGHSDARWVNASTWGLLISGKLFTKEDMPGNWLSDSFKSLIRRMGEPLALSAVRQAMMVIGQQFVAGETIEDALQRSQQESEKGYFHSYDMLGEAAMSMADVERYMDSYEGAITCLSEKLETRKDHGGISIKLSALHPRFELRQGKSLDQLYQRLMELLLLAQERDIAVTIDAEETWRLEPSLMLFARAIGHNRLRSWGKLGIAVQAYQKRAPALIQWLMDVSKTQHCQIPVRLVKGAYWDTEIKQAQQLGLEEYPVFTQKDHSDLCFLYCAQTLLSNKHFLYPQFATHNAHTVASVITLAQQSKVGSYEFQRLHGMGESLYDHLINSYDDVRCRIYAPVGRFQELLPYLVRRLLENGANTSFVRQIQLAQSDGSWLIEEPSANIQAMERLRNPRIPLPRRIFQPERKNSQGINLDSLKALQNLSKSMQEQLKKPPVLGTEDEKRTPVYSPSHPQEIIGSYKKAGRQDCHHAFDASRAAWKKWRVTDVEERASLLEATANLYEEHYAELMLITMQEAGKTLSNALAEVREAVDFLRYYANQARHLFEPTRLPSVTGEENSLSLEGKGPVLCISPWNFPLAIFTGQISAALAAGNTVIAKPSTLTPLIAKRAIELFHEAGFPKDVVQAVIAPGKLVEDTILKESALRAVMFTGSAAAAKQINRQIAERDGPIIPLIAETGGQNAMIVDSSALTEQVVRDIVQSAFDSAGQRCSALRVLFIQEDVKEKTLNTLKGYLDTFTLGDPLDWETDIGPVIDSASQSELMLHIERFRQKDRLLYEGQLPELEGHFVPPTIIELDDLNELHEEVFGPVLHVIGFHSDKVEEVLNQINNTGFGLTLGVHSRINQFCETVAKRAQVGNVYINRNMIGATVGSQPFGGQDLSGTGPKAGGPHYLLRLANEKTISINTAAVGGNTKLLTDD</sequence>
<name>A0A2K9LMG4_9GAMM</name>
<dbReference type="EMBL" id="CP022684">
    <property type="protein sequence ID" value="AUM13430.1"/>
    <property type="molecule type" value="Genomic_DNA"/>
</dbReference>
<keyword evidence="5" id="KW-0805">Transcription regulation</keyword>
<evidence type="ECO:0000256" key="6">
    <source>
        <dbReference type="PIRSR" id="PIRSR000197-1"/>
    </source>
</evidence>
<reference evidence="12" key="1">
    <citation type="submission" date="2017-08" db="EMBL/GenBank/DDBJ databases">
        <title>Direct submision.</title>
        <authorList>
            <person name="Kim S.-J."/>
            <person name="Rhee S.-K."/>
        </authorList>
    </citation>
    <scope>NUCLEOTIDE SEQUENCE [LARGE SCALE GENOMIC DNA]</scope>
    <source>
        <strain evidence="12">GI5</strain>
    </source>
</reference>
<keyword evidence="3 5" id="KW-0520">NAD</keyword>
<organism evidence="11 12">
    <name type="scientific">Ketobacter alkanivorans</name>
    <dbReference type="NCBI Taxonomy" id="1917421"/>
    <lineage>
        <taxon>Bacteria</taxon>
        <taxon>Pseudomonadati</taxon>
        <taxon>Pseudomonadota</taxon>
        <taxon>Gammaproteobacteria</taxon>
        <taxon>Pseudomonadales</taxon>
        <taxon>Ketobacteraceae</taxon>
        <taxon>Ketobacter</taxon>
    </lineage>
</organism>
<comment type="pathway">
    <text evidence="5">Amino-acid degradation; L-proline degradation into L-glutamate; L-glutamate from L-proline: step 1/2.</text>
</comment>
<feature type="domain" description="Aldehyde dehydrogenase" evidence="8">
    <location>
        <begin position="551"/>
        <end position="1011"/>
    </location>
</feature>
<dbReference type="Gene3D" id="1.20.5.460">
    <property type="entry name" value="Single helix bin"/>
    <property type="match status" value="1"/>
</dbReference>
<evidence type="ECO:0000259" key="9">
    <source>
        <dbReference type="Pfam" id="PF01619"/>
    </source>
</evidence>
<evidence type="ECO:0000256" key="4">
    <source>
        <dbReference type="ARBA" id="ARBA00048142"/>
    </source>
</evidence>
<feature type="active site" evidence="6">
    <location>
        <position position="786"/>
    </location>
</feature>
<feature type="active site" evidence="6">
    <location>
        <position position="820"/>
    </location>
</feature>
<dbReference type="SUPFAM" id="SSF53720">
    <property type="entry name" value="ALDH-like"/>
    <property type="match status" value="1"/>
</dbReference>
<evidence type="ECO:0000256" key="2">
    <source>
        <dbReference type="ARBA" id="ARBA00023002"/>
    </source>
</evidence>
<dbReference type="EC" id="1.5.5.2" evidence="5"/>
<dbReference type="Gene3D" id="3.20.20.220">
    <property type="match status" value="1"/>
</dbReference>
<dbReference type="SUPFAM" id="SSF51730">
    <property type="entry name" value="FAD-linked oxidoreductase"/>
    <property type="match status" value="1"/>
</dbReference>
<dbReference type="InterPro" id="IPR016161">
    <property type="entry name" value="Ald_DH/histidinol_DH"/>
</dbReference>
<dbReference type="GO" id="GO:0010133">
    <property type="term" value="P:L-proline catabolic process to L-glutamate"/>
    <property type="evidence" value="ECO:0007669"/>
    <property type="project" value="UniProtKB-UniRule"/>
</dbReference>
<comment type="function">
    <text evidence="5">Oxidizes proline to glutamate for use as a carbon and nitrogen source.</text>
</comment>
<dbReference type="InterPro" id="IPR015590">
    <property type="entry name" value="Aldehyde_DH_dom"/>
</dbReference>
<dbReference type="Gene3D" id="3.40.605.10">
    <property type="entry name" value="Aldehyde Dehydrogenase, Chain A, domain 1"/>
    <property type="match status" value="1"/>
</dbReference>
<dbReference type="Pfam" id="PF14850">
    <property type="entry name" value="Pro_dh-DNA_bdg"/>
    <property type="match status" value="1"/>
</dbReference>
<feature type="region of interest" description="Disordered" evidence="7">
    <location>
        <begin position="538"/>
        <end position="563"/>
    </location>
</feature>
<evidence type="ECO:0000259" key="8">
    <source>
        <dbReference type="Pfam" id="PF00171"/>
    </source>
</evidence>
<dbReference type="GO" id="GO:0003677">
    <property type="term" value="F:DNA binding"/>
    <property type="evidence" value="ECO:0007669"/>
    <property type="project" value="UniProtKB-KW"/>
</dbReference>
<comment type="cofactor">
    <cofactor evidence="5">
        <name>FAD</name>
        <dbReference type="ChEBI" id="CHEBI:57692"/>
    </cofactor>
</comment>
<dbReference type="Gene3D" id="3.40.309.10">
    <property type="entry name" value="Aldehyde Dehydrogenase, Chain A, domain 2"/>
    <property type="match status" value="1"/>
</dbReference>
<comment type="pathway">
    <text evidence="1 5">Amino-acid degradation; L-proline degradation into L-glutamate; L-glutamate from L-proline: step 2/2.</text>
</comment>
<dbReference type="PANTHER" id="PTHR42862">
    <property type="entry name" value="DELTA-1-PYRROLINE-5-CARBOXYLATE DEHYDROGENASE 1, ISOFORM A-RELATED"/>
    <property type="match status" value="1"/>
</dbReference>
<proteinExistence type="inferred from homology"/>
<dbReference type="FunFam" id="3.40.309.10:FF:000005">
    <property type="entry name" value="1-pyrroline-5-carboxylate dehydrogenase 1"/>
    <property type="match status" value="1"/>
</dbReference>
<comment type="catalytic activity">
    <reaction evidence="5">
        <text>L-proline + a quinone = (S)-1-pyrroline-5-carboxylate + a quinol + H(+)</text>
        <dbReference type="Rhea" id="RHEA:23784"/>
        <dbReference type="ChEBI" id="CHEBI:15378"/>
        <dbReference type="ChEBI" id="CHEBI:17388"/>
        <dbReference type="ChEBI" id="CHEBI:24646"/>
        <dbReference type="ChEBI" id="CHEBI:60039"/>
        <dbReference type="ChEBI" id="CHEBI:132124"/>
        <dbReference type="EC" id="1.5.5.2"/>
    </reaction>
</comment>
<dbReference type="InterPro" id="IPR024089">
    <property type="entry name" value="PRODH_PutA_dom_I/II"/>
</dbReference>
<dbReference type="InterPro" id="IPR024082">
    <property type="entry name" value="PRODH_PutA_dom_II"/>
</dbReference>
<dbReference type="GO" id="GO:0004657">
    <property type="term" value="F:proline dehydrogenase activity"/>
    <property type="evidence" value="ECO:0007669"/>
    <property type="project" value="UniProtKB-UniRule"/>
</dbReference>
<keyword evidence="5" id="KW-0678">Repressor</keyword>
<accession>A0A2K9LMG4</accession>
<dbReference type="InterPro" id="IPR016162">
    <property type="entry name" value="Ald_DH_N"/>
</dbReference>
<feature type="domain" description="Proline dehydrogenase" evidence="9">
    <location>
        <begin position="182"/>
        <end position="475"/>
    </location>
</feature>
<keyword evidence="12" id="KW-1185">Reference proteome</keyword>
<dbReference type="NCBIfam" id="NF008869">
    <property type="entry name" value="PRK11904.1"/>
    <property type="match status" value="1"/>
</dbReference>
<keyword evidence="5" id="KW-0804">Transcription</keyword>
<keyword evidence="5" id="KW-0274">FAD</keyword>
<dbReference type="InterPro" id="IPR016160">
    <property type="entry name" value="Ald_DH_CS_CYS"/>
</dbReference>
<dbReference type="EC" id="1.2.1.88" evidence="5"/>
<evidence type="ECO:0000256" key="3">
    <source>
        <dbReference type="ARBA" id="ARBA00023027"/>
    </source>
</evidence>
<dbReference type="SUPFAM" id="SSF81935">
    <property type="entry name" value="N-terminal domain of bifunctional PutA protein"/>
    <property type="match status" value="1"/>
</dbReference>
<keyword evidence="5" id="KW-0642">Proline metabolism</keyword>
<dbReference type="Pfam" id="PF01619">
    <property type="entry name" value="Pro_dh"/>
    <property type="match status" value="1"/>
</dbReference>
<comment type="catalytic activity">
    <reaction evidence="4 5">
        <text>L-glutamate 5-semialdehyde + NAD(+) + H2O = L-glutamate + NADH + 2 H(+)</text>
        <dbReference type="Rhea" id="RHEA:30235"/>
        <dbReference type="ChEBI" id="CHEBI:15377"/>
        <dbReference type="ChEBI" id="CHEBI:15378"/>
        <dbReference type="ChEBI" id="CHEBI:29985"/>
        <dbReference type="ChEBI" id="CHEBI:57540"/>
        <dbReference type="ChEBI" id="CHEBI:57945"/>
        <dbReference type="ChEBI" id="CHEBI:58066"/>
        <dbReference type="EC" id="1.2.1.88"/>
    </reaction>
</comment>
<keyword evidence="2 5" id="KW-0560">Oxidoreductase</keyword>
<dbReference type="NCBIfam" id="TIGR01238">
    <property type="entry name" value="D1pyr5carbox3"/>
    <property type="match status" value="1"/>
</dbReference>
<keyword evidence="5" id="KW-0285">Flavoprotein</keyword>
<dbReference type="UniPathway" id="UPA00261">
    <property type="reaction ID" value="UER00373"/>
</dbReference>
<dbReference type="InterPro" id="IPR002872">
    <property type="entry name" value="Proline_DH_dom"/>
</dbReference>
<dbReference type="PIRSF" id="PIRSF000197">
    <property type="entry name" value="Bifunct_PutA"/>
    <property type="match status" value="1"/>
</dbReference>
<evidence type="ECO:0000256" key="1">
    <source>
        <dbReference type="ARBA" id="ARBA00004786"/>
    </source>
</evidence>